<evidence type="ECO:0000313" key="1">
    <source>
        <dbReference type="EnsemblMetazoa" id="Aqu2.1.43061_001"/>
    </source>
</evidence>
<dbReference type="InParanoid" id="A0A1X7VRQ8"/>
<organism evidence="1">
    <name type="scientific">Amphimedon queenslandica</name>
    <name type="common">Sponge</name>
    <dbReference type="NCBI Taxonomy" id="400682"/>
    <lineage>
        <taxon>Eukaryota</taxon>
        <taxon>Metazoa</taxon>
        <taxon>Porifera</taxon>
        <taxon>Demospongiae</taxon>
        <taxon>Heteroscleromorpha</taxon>
        <taxon>Haplosclerida</taxon>
        <taxon>Niphatidae</taxon>
        <taxon>Amphimedon</taxon>
    </lineage>
</organism>
<reference evidence="1" key="1">
    <citation type="submission" date="2017-05" db="UniProtKB">
        <authorList>
            <consortium name="EnsemblMetazoa"/>
        </authorList>
    </citation>
    <scope>IDENTIFICATION</scope>
</reference>
<dbReference type="EnsemblMetazoa" id="Aqu2.1.43061_001">
    <property type="protein sequence ID" value="Aqu2.1.43061_001"/>
    <property type="gene ID" value="Aqu2.1.43061"/>
</dbReference>
<proteinExistence type="predicted"/>
<name>A0A1X7VRQ8_AMPQE</name>
<sequence length="52" mass="5617">RVTFTSIATKGTGICLHAVSDISDNFARNSTAQIILTDITAERNTQLSSLYT</sequence>
<dbReference type="AlphaFoldDB" id="A0A1X7VRQ8"/>
<accession>A0A1X7VRQ8</accession>
<protein>
    <submittedName>
        <fullName evidence="1">Uncharacterized protein</fullName>
    </submittedName>
</protein>